<dbReference type="RefSeq" id="WP_171186600.1">
    <property type="nucleotide sequence ID" value="NZ_WTPX01000058.1"/>
</dbReference>
<name>A0ABX1VD20_9PLAN</name>
<keyword evidence="1" id="KW-0812">Transmembrane</keyword>
<reference evidence="2 3" key="1">
    <citation type="journal article" date="2020" name="Syst. Appl. Microbiol.">
        <title>Alienimonas chondri sp. nov., a novel planctomycete isolated from the biofilm of the red alga Chondrus crispus.</title>
        <authorList>
            <person name="Vitorino I."/>
            <person name="Albuquerque L."/>
            <person name="Wiegand S."/>
            <person name="Kallscheuer N."/>
            <person name="da Costa M.S."/>
            <person name="Lobo-da-Cunha A."/>
            <person name="Jogler C."/>
            <person name="Lage O.M."/>
        </authorList>
    </citation>
    <scope>NUCLEOTIDE SEQUENCE [LARGE SCALE GENOMIC DNA]</scope>
    <source>
        <strain evidence="2 3">LzC2</strain>
    </source>
</reference>
<dbReference type="EMBL" id="WTPX01000058">
    <property type="protein sequence ID" value="NNJ26007.1"/>
    <property type="molecule type" value="Genomic_DNA"/>
</dbReference>
<evidence type="ECO:0000313" key="3">
    <source>
        <dbReference type="Proteomes" id="UP000609651"/>
    </source>
</evidence>
<gene>
    <name evidence="2" type="ORF">LzC2_20860</name>
</gene>
<evidence type="ECO:0000313" key="2">
    <source>
        <dbReference type="EMBL" id="NNJ26007.1"/>
    </source>
</evidence>
<keyword evidence="1" id="KW-0472">Membrane</keyword>
<proteinExistence type="predicted"/>
<comment type="caution">
    <text evidence="2">The sequence shown here is derived from an EMBL/GenBank/DDBJ whole genome shotgun (WGS) entry which is preliminary data.</text>
</comment>
<sequence length="264" mass="28565">MSTATPAAFGATAASSTADRAGSARRGSWRGTILTLVIGFLLGAVTVAAVGFWYLAESEPDFYTRALEATPPAERRAQAEAFTERTVELARDVEYGDTWEQRFTQDEVNGWLAESLPEQYGDQIPNEVSDPRVDLTRPGLVRLGFRLNSSKFDGVVSLAVRPEMIGPNKVALHVEGLMAGLFPLDPATFAPQVSKYLEKYKVRHEWDLAPKAEGAEGAAAGPPVLIVQLNPRAANQAVLEEMEIDGGAVRVAGSRAPTVRLTRR</sequence>
<feature type="transmembrane region" description="Helical" evidence="1">
    <location>
        <begin position="33"/>
        <end position="55"/>
    </location>
</feature>
<protein>
    <submittedName>
        <fullName evidence="2">Uncharacterized protein</fullName>
    </submittedName>
</protein>
<keyword evidence="1" id="KW-1133">Transmembrane helix</keyword>
<dbReference type="Proteomes" id="UP000609651">
    <property type="component" value="Unassembled WGS sequence"/>
</dbReference>
<accession>A0ABX1VD20</accession>
<organism evidence="2 3">
    <name type="scientific">Alienimonas chondri</name>
    <dbReference type="NCBI Taxonomy" id="2681879"/>
    <lineage>
        <taxon>Bacteria</taxon>
        <taxon>Pseudomonadati</taxon>
        <taxon>Planctomycetota</taxon>
        <taxon>Planctomycetia</taxon>
        <taxon>Planctomycetales</taxon>
        <taxon>Planctomycetaceae</taxon>
        <taxon>Alienimonas</taxon>
    </lineage>
</organism>
<keyword evidence="3" id="KW-1185">Reference proteome</keyword>
<evidence type="ECO:0000256" key="1">
    <source>
        <dbReference type="SAM" id="Phobius"/>
    </source>
</evidence>